<evidence type="ECO:0000313" key="2">
    <source>
        <dbReference type="Proteomes" id="UP001230649"/>
    </source>
</evidence>
<protein>
    <submittedName>
        <fullName evidence="1">Uncharacterized protein</fullName>
    </submittedName>
</protein>
<sequence length="579" mass="62931">MHILIPPPGLGTVVRRVRDLGREVHHVVDHAHVDASQVGDAAKSAVNNAEAKLKPLARAATGKMDQLRDTAGGLASRGSNEVEHRLDGLPTRADPTTADTSLGQRLLATFGNPWSDARKTRREAESLQSSASGVADRAANEVEGAAVDVKNTLAQAGNKLAHVNVKDTLVRTEENIESVVTPLAADVRDSLVRVEEKLANVNEKLESAVTPLAVATGEKMDQLRETTADLASRAADEFEHRLETLPARSDPATADATLARRLIETFGNPWTDARKTQQELQDLQSTAAQMADRAAREVEIAKEKLANVDVKETLVRAEEQLESVITPLAAATGEKMDQLRETTSEMAARVADDVSQRIDALPARADPATANPSLASRLFNTFGNPAKDDLRARQELEQVAERARQEVEHVAERAGQEWEKLANVDVKQTLERAEAKVESVVSPFAAATGERMDRLRDATMDRAAHVKNDLSSTVNTTSHEIQDRLESLPERGVDNAEQGVDPILASQLVATFGNAHDDARVTRQEIVQLAPGGQKTVERVEESVRGARNAAERVVERAENVVEEVVAKEKAKTSWWSRS</sequence>
<dbReference type="Proteomes" id="UP001230649">
    <property type="component" value="Unassembled WGS sequence"/>
</dbReference>
<accession>A0ACC2VJA8</accession>
<gene>
    <name evidence="1" type="ORF">QFC20_005720</name>
</gene>
<comment type="caution">
    <text evidence="1">The sequence shown here is derived from an EMBL/GenBank/DDBJ whole genome shotgun (WGS) entry which is preliminary data.</text>
</comment>
<name>A0ACC2VJA8_9TREE</name>
<reference evidence="1" key="1">
    <citation type="submission" date="2023-04" db="EMBL/GenBank/DDBJ databases">
        <title>Draft Genome sequencing of Naganishia species isolated from polar environments using Oxford Nanopore Technology.</title>
        <authorList>
            <person name="Leo P."/>
            <person name="Venkateswaran K."/>
        </authorList>
    </citation>
    <scope>NUCLEOTIDE SEQUENCE</scope>
    <source>
        <strain evidence="1">MNA-CCFEE 5262</strain>
    </source>
</reference>
<keyword evidence="2" id="KW-1185">Reference proteome</keyword>
<organism evidence="1 2">
    <name type="scientific">Naganishia adeliensis</name>
    <dbReference type="NCBI Taxonomy" id="92952"/>
    <lineage>
        <taxon>Eukaryota</taxon>
        <taxon>Fungi</taxon>
        <taxon>Dikarya</taxon>
        <taxon>Basidiomycota</taxon>
        <taxon>Agaricomycotina</taxon>
        <taxon>Tremellomycetes</taxon>
        <taxon>Filobasidiales</taxon>
        <taxon>Filobasidiaceae</taxon>
        <taxon>Naganishia</taxon>
    </lineage>
</organism>
<evidence type="ECO:0000313" key="1">
    <source>
        <dbReference type="EMBL" id="KAJ9099367.1"/>
    </source>
</evidence>
<proteinExistence type="predicted"/>
<dbReference type="EMBL" id="JASBWS010000084">
    <property type="protein sequence ID" value="KAJ9099367.1"/>
    <property type="molecule type" value="Genomic_DNA"/>
</dbReference>